<dbReference type="InterPro" id="IPR000792">
    <property type="entry name" value="Tscrpt_reg_LuxR_C"/>
</dbReference>
<dbReference type="Pfam" id="PF00196">
    <property type="entry name" value="GerE"/>
    <property type="match status" value="1"/>
</dbReference>
<dbReference type="PROSITE" id="PS00622">
    <property type="entry name" value="HTH_LUXR_1"/>
    <property type="match status" value="1"/>
</dbReference>
<dbReference type="InterPro" id="IPR036388">
    <property type="entry name" value="WH-like_DNA-bd_sf"/>
</dbReference>
<evidence type="ECO:0000256" key="3">
    <source>
        <dbReference type="ARBA" id="ARBA00023163"/>
    </source>
</evidence>
<comment type="caution">
    <text evidence="5">The sequence shown here is derived from an EMBL/GenBank/DDBJ whole genome shotgun (WGS) entry which is preliminary data.</text>
</comment>
<keyword evidence="2" id="KW-0238">DNA-binding</keyword>
<dbReference type="PRINTS" id="PR00038">
    <property type="entry name" value="HTHLUXR"/>
</dbReference>
<feature type="domain" description="HTH luxR-type" evidence="4">
    <location>
        <begin position="864"/>
        <end position="929"/>
    </location>
</feature>
<evidence type="ECO:0000313" key="6">
    <source>
        <dbReference type="Proteomes" id="UP001206128"/>
    </source>
</evidence>
<evidence type="ECO:0000256" key="1">
    <source>
        <dbReference type="ARBA" id="ARBA00023015"/>
    </source>
</evidence>
<dbReference type="GO" id="GO:0003677">
    <property type="term" value="F:DNA binding"/>
    <property type="evidence" value="ECO:0007669"/>
    <property type="project" value="UniProtKB-KW"/>
</dbReference>
<name>A0AAE3GF11_9PSEU</name>
<proteinExistence type="predicted"/>
<dbReference type="CDD" id="cd06170">
    <property type="entry name" value="LuxR_C_like"/>
    <property type="match status" value="1"/>
</dbReference>
<dbReference type="PANTHER" id="PTHR44688">
    <property type="entry name" value="DNA-BINDING TRANSCRIPTIONAL ACTIVATOR DEVR_DOSR"/>
    <property type="match status" value="1"/>
</dbReference>
<dbReference type="SMART" id="SM00421">
    <property type="entry name" value="HTH_LUXR"/>
    <property type="match status" value="1"/>
</dbReference>
<keyword evidence="1" id="KW-0805">Transcription regulation</keyword>
<dbReference type="InterPro" id="IPR027417">
    <property type="entry name" value="P-loop_NTPase"/>
</dbReference>
<accession>A0AAE3GF11</accession>
<evidence type="ECO:0000256" key="2">
    <source>
        <dbReference type="ARBA" id="ARBA00023125"/>
    </source>
</evidence>
<dbReference type="AlphaFoldDB" id="A0AAE3GF11"/>
<dbReference type="RefSeq" id="WP_301328580.1">
    <property type="nucleotide sequence ID" value="NZ_JAMTCK010000009.1"/>
</dbReference>
<keyword evidence="3" id="KW-0804">Transcription</keyword>
<evidence type="ECO:0000313" key="5">
    <source>
        <dbReference type="EMBL" id="MCP2167066.1"/>
    </source>
</evidence>
<evidence type="ECO:0000259" key="4">
    <source>
        <dbReference type="PROSITE" id="PS50043"/>
    </source>
</evidence>
<organism evidence="5 6">
    <name type="scientific">Goodfellowiella coeruleoviolacea</name>
    <dbReference type="NCBI Taxonomy" id="334858"/>
    <lineage>
        <taxon>Bacteria</taxon>
        <taxon>Bacillati</taxon>
        <taxon>Actinomycetota</taxon>
        <taxon>Actinomycetes</taxon>
        <taxon>Pseudonocardiales</taxon>
        <taxon>Pseudonocardiaceae</taxon>
        <taxon>Goodfellowiella</taxon>
    </lineage>
</organism>
<sequence>MGGTQVLLTERDAVLDHVRFLVNSTRNEREANVVLVGGAVGTGKTAVLTRFAEIARSRGAVVLTAVAFPAGPEVSSGVVDQLVGGLVPQPRRPGSADELTRYVSAAAPRFNARVLHRASRVLTEVAQESHLVVCVDDIQHMDAEAVQFMLHFIRASAGLPVTFAFTETAGVPGTGTELHDYLARHQRVRRFTLRPLSADGVQDVLAEDVGRSATALTEQAVRITGGNPLLLFALITDLRDRGDDGGDPGGTGGAAGAVPRRVVPGENFQRAYRSCLRAGGELARKVVTALAVLGDTATALLAARLTRTDIATVEAVADWLGQAGLLSWLRFRHPAARAAVLAGTDRDELIGLHRAAARLLFETGAPTREVAGHLLVCGVTDEPFAGRVLADAAEQALLAGQAEDATAYLYLVHRQPADQMEEAEAALALSAVEWRVNPIGAVRRLHGLAELVIEGQLTDHRAVAVAENLLWHGDVAEAEQAFTALHERADTFDAATRSAFAEAVSMMSAGFPAVHQRLRARLPDLEVDAEQPPVGLTASSCPLLTFGRVRWVRDEEAADAAEALLAATPVNEGTLPRLTAAVVTLVAAERTDQAVSWSEHVMREIEGRHAPAWQAVLDGMRGIVALQSGDYAEAEAHARAALSGVPARVWGAGIGIPLATALFAATAQGRHADARALVGQPVPASMFESVYGLVYLTACGEYHLAARQYRSALERFTQCGELIAAWEIATPGLVSWRFGAARAWLGLGDQGEARRLLEEDLRLLGDSPSRGRGLSLRLLASIHQAGRRQALLEQAVDVLSRVDARLELTDALTDLGTFFARRGDAKRAVAVTRRIVELTREWRAKAPVKRAPRRWTGGTAPAEGQARLTSLTEAERRVSAMAADGWSNKEIAEALSITVSTVEQHLTRSYRKLSIRRRRELPRQLLVAGQEQTGRLVG</sequence>
<dbReference type="PANTHER" id="PTHR44688:SF16">
    <property type="entry name" value="DNA-BINDING TRANSCRIPTIONAL ACTIVATOR DEVR_DOSR"/>
    <property type="match status" value="1"/>
</dbReference>
<dbReference type="GO" id="GO:0006355">
    <property type="term" value="P:regulation of DNA-templated transcription"/>
    <property type="evidence" value="ECO:0007669"/>
    <property type="project" value="InterPro"/>
</dbReference>
<dbReference type="Gene3D" id="1.10.10.10">
    <property type="entry name" value="Winged helix-like DNA-binding domain superfamily/Winged helix DNA-binding domain"/>
    <property type="match status" value="1"/>
</dbReference>
<keyword evidence="6" id="KW-1185">Reference proteome</keyword>
<dbReference type="InterPro" id="IPR016032">
    <property type="entry name" value="Sig_transdc_resp-reg_C-effctor"/>
</dbReference>
<dbReference type="Gene3D" id="3.40.50.300">
    <property type="entry name" value="P-loop containing nucleotide triphosphate hydrolases"/>
    <property type="match status" value="1"/>
</dbReference>
<dbReference type="InterPro" id="IPR011990">
    <property type="entry name" value="TPR-like_helical_dom_sf"/>
</dbReference>
<dbReference type="InterPro" id="IPR041664">
    <property type="entry name" value="AAA_16"/>
</dbReference>
<dbReference type="SUPFAM" id="SSF52540">
    <property type="entry name" value="P-loop containing nucleoside triphosphate hydrolases"/>
    <property type="match status" value="1"/>
</dbReference>
<dbReference type="Proteomes" id="UP001206128">
    <property type="component" value="Unassembled WGS sequence"/>
</dbReference>
<dbReference type="EMBL" id="JAMTCK010000009">
    <property type="protein sequence ID" value="MCP2167066.1"/>
    <property type="molecule type" value="Genomic_DNA"/>
</dbReference>
<dbReference type="Gene3D" id="1.25.40.10">
    <property type="entry name" value="Tetratricopeptide repeat domain"/>
    <property type="match status" value="1"/>
</dbReference>
<gene>
    <name evidence="5" type="ORF">LX83_003939</name>
</gene>
<protein>
    <submittedName>
        <fullName evidence="5">Regulatory protein, luxR family</fullName>
    </submittedName>
</protein>
<dbReference type="SUPFAM" id="SSF46894">
    <property type="entry name" value="C-terminal effector domain of the bipartite response regulators"/>
    <property type="match status" value="1"/>
</dbReference>
<dbReference type="SUPFAM" id="SSF48452">
    <property type="entry name" value="TPR-like"/>
    <property type="match status" value="1"/>
</dbReference>
<dbReference type="PROSITE" id="PS50043">
    <property type="entry name" value="HTH_LUXR_2"/>
    <property type="match status" value="1"/>
</dbReference>
<dbReference type="Pfam" id="PF13191">
    <property type="entry name" value="AAA_16"/>
    <property type="match status" value="1"/>
</dbReference>
<reference evidence="5" key="1">
    <citation type="submission" date="2022-06" db="EMBL/GenBank/DDBJ databases">
        <title>Genomic Encyclopedia of Archaeal and Bacterial Type Strains, Phase II (KMG-II): from individual species to whole genera.</title>
        <authorList>
            <person name="Goeker M."/>
        </authorList>
    </citation>
    <scope>NUCLEOTIDE SEQUENCE</scope>
    <source>
        <strain evidence="5">DSM 43935</strain>
    </source>
</reference>